<evidence type="ECO:0000256" key="7">
    <source>
        <dbReference type="ARBA" id="ARBA00023136"/>
    </source>
</evidence>
<dbReference type="RefSeq" id="WP_188791980.1">
    <property type="nucleotide sequence ID" value="NZ_BMJV01000011.1"/>
</dbReference>
<gene>
    <name evidence="9" type="ORF">GCM10011415_39100</name>
</gene>
<comment type="subcellular location">
    <subcellularLocation>
        <location evidence="1">Cell membrane</location>
        <topology evidence="1">Multi-pass membrane protein</topology>
    </subcellularLocation>
</comment>
<sequence length="336" mass="35137">MKAGRMDAQLVFLVGINAAIVVAAMALVGDRFMSLYNFQSMGTQVPELGLLALGVMLAMVSGNGGIDLSGIALANLSGVVAFLLAPGLFDASDAPVAFFAMFSVIALLTGVLGGALNGALIGFAGMTPIIATLGTQLLFTGIAVGLTGGSALQLGYVPVIDDFGNMPWMGVPRTFAIFVIIALALAAMLRFSRFGIHLFLMGSNPKAARFAGIRVGAMLFRTYLLAGVLASVAGIIIAARTSSIKWDYGSSYVLVAILIAVMAGVRPEGGYGRVVCVVLSAIALQILSSLFNFMQISNFFRDCAWGLLLLLFLANARLDWGHYTSAVLRRHPATTG</sequence>
<reference evidence="9" key="1">
    <citation type="journal article" date="2014" name="Int. J. Syst. Evol. Microbiol.">
        <title>Complete genome sequence of Corynebacterium casei LMG S-19264T (=DSM 44701T), isolated from a smear-ripened cheese.</title>
        <authorList>
            <consortium name="US DOE Joint Genome Institute (JGI-PGF)"/>
            <person name="Walter F."/>
            <person name="Albersmeier A."/>
            <person name="Kalinowski J."/>
            <person name="Ruckert C."/>
        </authorList>
    </citation>
    <scope>NUCLEOTIDE SEQUENCE</scope>
    <source>
        <strain evidence="9">CGMCC 1.15762</strain>
    </source>
</reference>
<proteinExistence type="predicted"/>
<dbReference type="GO" id="GO:0005886">
    <property type="term" value="C:plasma membrane"/>
    <property type="evidence" value="ECO:0007669"/>
    <property type="project" value="UniProtKB-SubCell"/>
</dbReference>
<evidence type="ECO:0000256" key="3">
    <source>
        <dbReference type="ARBA" id="ARBA00022475"/>
    </source>
</evidence>
<keyword evidence="10" id="KW-1185">Reference proteome</keyword>
<evidence type="ECO:0000256" key="8">
    <source>
        <dbReference type="SAM" id="Phobius"/>
    </source>
</evidence>
<keyword evidence="2" id="KW-0813">Transport</keyword>
<dbReference type="GO" id="GO:0022857">
    <property type="term" value="F:transmembrane transporter activity"/>
    <property type="evidence" value="ECO:0007669"/>
    <property type="project" value="InterPro"/>
</dbReference>
<keyword evidence="7 8" id="KW-0472">Membrane</keyword>
<evidence type="ECO:0000313" key="9">
    <source>
        <dbReference type="EMBL" id="GGG85117.1"/>
    </source>
</evidence>
<feature type="transmembrane region" description="Helical" evidence="8">
    <location>
        <begin position="10"/>
        <end position="28"/>
    </location>
</feature>
<name>A0A8J2ZMW0_9RHOB</name>
<reference evidence="9" key="2">
    <citation type="submission" date="2020-09" db="EMBL/GenBank/DDBJ databases">
        <authorList>
            <person name="Sun Q."/>
            <person name="Zhou Y."/>
        </authorList>
    </citation>
    <scope>NUCLEOTIDE SEQUENCE</scope>
    <source>
        <strain evidence="9">CGMCC 1.15762</strain>
    </source>
</reference>
<feature type="transmembrane region" description="Helical" evidence="8">
    <location>
        <begin position="137"/>
        <end position="156"/>
    </location>
</feature>
<keyword evidence="6 8" id="KW-1133">Transmembrane helix</keyword>
<accession>A0A8J2ZMW0</accession>
<feature type="transmembrane region" description="Helical" evidence="8">
    <location>
        <begin position="48"/>
        <end position="66"/>
    </location>
</feature>
<keyword evidence="5 8" id="KW-0812">Transmembrane</keyword>
<dbReference type="PANTHER" id="PTHR32196:SF21">
    <property type="entry name" value="ABC TRANSPORTER PERMEASE PROTEIN YPHD-RELATED"/>
    <property type="match status" value="1"/>
</dbReference>
<organism evidence="9 10">
    <name type="scientific">Salipiger pallidus</name>
    <dbReference type="NCBI Taxonomy" id="1775170"/>
    <lineage>
        <taxon>Bacteria</taxon>
        <taxon>Pseudomonadati</taxon>
        <taxon>Pseudomonadota</taxon>
        <taxon>Alphaproteobacteria</taxon>
        <taxon>Rhodobacterales</taxon>
        <taxon>Roseobacteraceae</taxon>
        <taxon>Salipiger</taxon>
    </lineage>
</organism>
<protein>
    <submittedName>
        <fullName evidence="9">Sugar ABC transporter permease</fullName>
    </submittedName>
</protein>
<evidence type="ECO:0000256" key="5">
    <source>
        <dbReference type="ARBA" id="ARBA00022692"/>
    </source>
</evidence>
<dbReference type="AlphaFoldDB" id="A0A8J2ZMW0"/>
<keyword evidence="3" id="KW-1003">Cell membrane</keyword>
<feature type="transmembrane region" description="Helical" evidence="8">
    <location>
        <begin position="176"/>
        <end position="201"/>
    </location>
</feature>
<evidence type="ECO:0000256" key="1">
    <source>
        <dbReference type="ARBA" id="ARBA00004651"/>
    </source>
</evidence>
<dbReference type="Proteomes" id="UP000617145">
    <property type="component" value="Unassembled WGS sequence"/>
</dbReference>
<comment type="caution">
    <text evidence="9">The sequence shown here is derived from an EMBL/GenBank/DDBJ whole genome shotgun (WGS) entry which is preliminary data.</text>
</comment>
<evidence type="ECO:0000256" key="6">
    <source>
        <dbReference type="ARBA" id="ARBA00022989"/>
    </source>
</evidence>
<dbReference type="PANTHER" id="PTHR32196">
    <property type="entry name" value="ABC TRANSPORTER PERMEASE PROTEIN YPHD-RELATED-RELATED"/>
    <property type="match status" value="1"/>
</dbReference>
<keyword evidence="4" id="KW-0997">Cell inner membrane</keyword>
<feature type="transmembrane region" description="Helical" evidence="8">
    <location>
        <begin position="222"/>
        <end position="242"/>
    </location>
</feature>
<feature type="transmembrane region" description="Helical" evidence="8">
    <location>
        <begin position="248"/>
        <end position="265"/>
    </location>
</feature>
<feature type="transmembrane region" description="Helical" evidence="8">
    <location>
        <begin position="71"/>
        <end position="89"/>
    </location>
</feature>
<evidence type="ECO:0000256" key="2">
    <source>
        <dbReference type="ARBA" id="ARBA00022448"/>
    </source>
</evidence>
<dbReference type="EMBL" id="BMJV01000011">
    <property type="protein sequence ID" value="GGG85117.1"/>
    <property type="molecule type" value="Genomic_DNA"/>
</dbReference>
<dbReference type="CDD" id="cd06579">
    <property type="entry name" value="TM_PBP1_transp_AraH_like"/>
    <property type="match status" value="1"/>
</dbReference>
<dbReference type="Pfam" id="PF02653">
    <property type="entry name" value="BPD_transp_2"/>
    <property type="match status" value="1"/>
</dbReference>
<evidence type="ECO:0000313" key="10">
    <source>
        <dbReference type="Proteomes" id="UP000617145"/>
    </source>
</evidence>
<evidence type="ECO:0000256" key="4">
    <source>
        <dbReference type="ARBA" id="ARBA00022519"/>
    </source>
</evidence>
<feature type="transmembrane region" description="Helical" evidence="8">
    <location>
        <begin position="274"/>
        <end position="293"/>
    </location>
</feature>
<feature type="transmembrane region" description="Helical" evidence="8">
    <location>
        <begin position="95"/>
        <end position="125"/>
    </location>
</feature>
<dbReference type="InterPro" id="IPR001851">
    <property type="entry name" value="ABC_transp_permease"/>
</dbReference>